<dbReference type="AlphaFoldDB" id="A0AAF0XWX9"/>
<dbReference type="EMBL" id="CP093351">
    <property type="protein sequence ID" value="WOH14349.1"/>
    <property type="molecule type" value="Genomic_DNA"/>
</dbReference>
<dbReference type="InterPro" id="IPR036339">
    <property type="entry name" value="PUB-like_dom_sf"/>
</dbReference>
<accession>A0AAF0XWX9</accession>
<feature type="coiled-coil region" evidence="1">
    <location>
        <begin position="67"/>
        <end position="94"/>
    </location>
</feature>
<dbReference type="PANTHER" id="PTHR46713:SF1">
    <property type="entry name" value="F13M7.16 PROTEIN"/>
    <property type="match status" value="1"/>
</dbReference>
<dbReference type="InterPro" id="IPR018997">
    <property type="entry name" value="PUB_domain"/>
</dbReference>
<dbReference type="PANTHER" id="PTHR46713">
    <property type="entry name" value="F13M7.16 PROTEIN"/>
    <property type="match status" value="1"/>
</dbReference>
<evidence type="ECO:0000259" key="2">
    <source>
        <dbReference type="Pfam" id="PF09409"/>
    </source>
</evidence>
<keyword evidence="1" id="KW-0175">Coiled coil</keyword>
<evidence type="ECO:0000256" key="1">
    <source>
        <dbReference type="SAM" id="Coils"/>
    </source>
</evidence>
<dbReference type="Gene3D" id="1.20.58.2190">
    <property type="match status" value="1"/>
</dbReference>
<keyword evidence="4" id="KW-1185">Reference proteome</keyword>
<dbReference type="SMART" id="SM00580">
    <property type="entry name" value="PUG"/>
    <property type="match status" value="1"/>
</dbReference>
<dbReference type="SUPFAM" id="SSF143503">
    <property type="entry name" value="PUG domain-like"/>
    <property type="match status" value="1"/>
</dbReference>
<name>A0AAF0XWX9_DAUCS</name>
<dbReference type="Pfam" id="PF09409">
    <property type="entry name" value="PUB"/>
    <property type="match status" value="1"/>
</dbReference>
<evidence type="ECO:0000313" key="3">
    <source>
        <dbReference type="EMBL" id="WOH14349.1"/>
    </source>
</evidence>
<reference evidence="3" key="1">
    <citation type="journal article" date="2016" name="Nat. Genet.">
        <title>A high-quality carrot genome assembly provides new insights into carotenoid accumulation and asterid genome evolution.</title>
        <authorList>
            <person name="Iorizzo M."/>
            <person name="Ellison S."/>
            <person name="Senalik D."/>
            <person name="Zeng P."/>
            <person name="Satapoomin P."/>
            <person name="Huang J."/>
            <person name="Bowman M."/>
            <person name="Iovene M."/>
            <person name="Sanseverino W."/>
            <person name="Cavagnaro P."/>
            <person name="Yildiz M."/>
            <person name="Macko-Podgorni A."/>
            <person name="Moranska E."/>
            <person name="Grzebelus E."/>
            <person name="Grzebelus D."/>
            <person name="Ashrafi H."/>
            <person name="Zheng Z."/>
            <person name="Cheng S."/>
            <person name="Spooner D."/>
            <person name="Van Deynze A."/>
            <person name="Simon P."/>
        </authorList>
    </citation>
    <scope>NUCLEOTIDE SEQUENCE</scope>
    <source>
        <tissue evidence="3">Leaf</tissue>
    </source>
</reference>
<proteinExistence type="predicted"/>
<sequence>MEEEKLQCGECGFLSDTVCKAEEHAEDYCHTNFFLSEQAVIDQHCCSCTTYCNSQMALELHRKRSGHTEYEETEAKLRREKAEEDRRIEEWVARVQEELKNSMEKVNISFIYASLASGASRLSRQRLLHKQSQMRSCLDVMKQSLKFVDQEQAALNTLVTIVKNVAEQPAEEKFRKIRISKIEERLCFVEAGFKFLKLCKFEIEEGGEFLFLPHFEVEEELLKAANDELKRALSSMEE</sequence>
<feature type="domain" description="PUB" evidence="2">
    <location>
        <begin position="152"/>
        <end position="217"/>
    </location>
</feature>
<protein>
    <recommendedName>
        <fullName evidence="2">PUB domain-containing protein</fullName>
    </recommendedName>
</protein>
<reference evidence="3" key="2">
    <citation type="submission" date="2022-03" db="EMBL/GenBank/DDBJ databases">
        <title>Draft title - Genomic analysis of global carrot germplasm unveils the trajectory of domestication and the origin of high carotenoid orange carrot.</title>
        <authorList>
            <person name="Iorizzo M."/>
            <person name="Ellison S."/>
            <person name="Senalik D."/>
            <person name="Macko-Podgorni A."/>
            <person name="Grzebelus D."/>
            <person name="Bostan H."/>
            <person name="Rolling W."/>
            <person name="Curaba J."/>
            <person name="Simon P."/>
        </authorList>
    </citation>
    <scope>NUCLEOTIDE SEQUENCE</scope>
    <source>
        <tissue evidence="3">Leaf</tissue>
    </source>
</reference>
<gene>
    <name evidence="3" type="ORF">DCAR_0933868</name>
</gene>
<organism evidence="3 4">
    <name type="scientific">Daucus carota subsp. sativus</name>
    <name type="common">Carrot</name>
    <dbReference type="NCBI Taxonomy" id="79200"/>
    <lineage>
        <taxon>Eukaryota</taxon>
        <taxon>Viridiplantae</taxon>
        <taxon>Streptophyta</taxon>
        <taxon>Embryophyta</taxon>
        <taxon>Tracheophyta</taxon>
        <taxon>Spermatophyta</taxon>
        <taxon>Magnoliopsida</taxon>
        <taxon>eudicotyledons</taxon>
        <taxon>Gunneridae</taxon>
        <taxon>Pentapetalae</taxon>
        <taxon>asterids</taxon>
        <taxon>campanulids</taxon>
        <taxon>Apiales</taxon>
        <taxon>Apiaceae</taxon>
        <taxon>Apioideae</taxon>
        <taxon>Scandiceae</taxon>
        <taxon>Daucinae</taxon>
        <taxon>Daucus</taxon>
        <taxon>Daucus sect. Daucus</taxon>
    </lineage>
</organism>
<dbReference type="Proteomes" id="UP000077755">
    <property type="component" value="Chromosome 9"/>
</dbReference>
<evidence type="ECO:0000313" key="4">
    <source>
        <dbReference type="Proteomes" id="UP000077755"/>
    </source>
</evidence>